<dbReference type="EMBL" id="GGEC01046702">
    <property type="protein sequence ID" value="MBX27186.1"/>
    <property type="molecule type" value="Transcribed_RNA"/>
</dbReference>
<dbReference type="InterPro" id="IPR022212">
    <property type="entry name" value="DUF3741"/>
</dbReference>
<evidence type="ECO:0000259" key="2">
    <source>
        <dbReference type="Pfam" id="PF12552"/>
    </source>
</evidence>
<feature type="region of interest" description="Disordered" evidence="1">
    <location>
        <begin position="678"/>
        <end position="701"/>
    </location>
</feature>
<dbReference type="AlphaFoldDB" id="A0A2P2MAC9"/>
<feature type="domain" description="DUF3741" evidence="2">
    <location>
        <begin position="225"/>
        <end position="268"/>
    </location>
</feature>
<feature type="domain" description="DUF4378" evidence="3">
    <location>
        <begin position="780"/>
        <end position="928"/>
    </location>
</feature>
<feature type="compositionally biased region" description="Low complexity" evidence="1">
    <location>
        <begin position="689"/>
        <end position="701"/>
    </location>
</feature>
<feature type="compositionally biased region" description="Basic and acidic residues" evidence="1">
    <location>
        <begin position="287"/>
        <end position="297"/>
    </location>
</feature>
<dbReference type="PANTHER" id="PTHR47212">
    <property type="entry name" value="ADHESIN-LIKE PROTEIN, PUTATIVE (DUF3741)-RELATED"/>
    <property type="match status" value="1"/>
</dbReference>
<proteinExistence type="predicted"/>
<evidence type="ECO:0008006" key="5">
    <source>
        <dbReference type="Google" id="ProtNLM"/>
    </source>
</evidence>
<evidence type="ECO:0000256" key="1">
    <source>
        <dbReference type="SAM" id="MobiDB-lite"/>
    </source>
</evidence>
<name>A0A2P2MAC9_RHIMU</name>
<dbReference type="Pfam" id="PF12552">
    <property type="entry name" value="DUF3741"/>
    <property type="match status" value="1"/>
</dbReference>
<sequence length="931" mass="104815">MAKKSQKHTVRHCRDQSGCMWGLISIFDFRHGRSTQKLLSDRRPASRHVVGSGTPKDKTEMLPNPDENCPDNIDDEETTRAATGIDKPSVKKLIEKEMFTEQDAQNTKNAEAELKQSDLEHGSHKRKIRKNMHKSRSQSCDIDLRYLNVDENLLSQLTCLQNPDYQCKCGVAINEMMEEFCRLIQQKSNSSIKCDQYGEVQSHLNLKNPEFEEKLREAINCFVSKKLINEKNVHDAGDNHPSKELRDTLQILISDEELFLKLLQGPKSVMLKYVQSLCNDYAKKDVDTQVPQDRESKSLAGSKPSEGKLCALRQSDRIVNTKEHKFFRRRSKSLEKIPSNEFSSSQTSNTIVILKPGPTEMQNSESDSSLGSLPQSQFIIRNKGPNERVGSYFSLAEIKRKLKHAMGKERQEVPSKNTSKRLFPDFQATRDGDKGPKEIVGRNSSSKDHFFVEKIARPPIGVKKGQKPRMLKECETVTKHDTTISTDLRVSNIYIEAKKHLSEMLGNGNENVDFSSRQTPKPLGKILSLPDCNVSPMPSPGRNQGQSLAAAEMKLSVSDKFQKQESNASHLIQIMPNSETQSSVLDDNTDNNAQSPSYPNSNTSCELPDIEGVNFICSMGDEAISEVDLEIVESAETVLQEEINILDLSSQASASCTTRLEQSGDLPELSTERGYNESLRHDSCEENELPSSPLISPSTSPVTRNVKDLDCVAGTPDRQSPVSVLEPLFPGEDISPACIRSQPVGLPMQLQRIQFEDYDPSAADESSPLKICVEDKELIFEYVKEVLQVSGMNWDEFNMKSHTSGQLLDPLILDAVDYSPSQLCLEKELLFDCINEVLIEVLGCYFGGCPRLLFAKPTIRPVPDIKNAIHEIWEGVYWHLQPFPLPHTLDQIVQKDMAKRRTWMDLQSDTEIIVVEIVEGIFEHLIEETLF</sequence>
<protein>
    <recommendedName>
        <fullName evidence="5">DUF4378 domain-containing protein</fullName>
    </recommendedName>
</protein>
<dbReference type="InterPro" id="IPR025486">
    <property type="entry name" value="DUF4378"/>
</dbReference>
<organism evidence="4">
    <name type="scientific">Rhizophora mucronata</name>
    <name type="common">Asiatic mangrove</name>
    <dbReference type="NCBI Taxonomy" id="61149"/>
    <lineage>
        <taxon>Eukaryota</taxon>
        <taxon>Viridiplantae</taxon>
        <taxon>Streptophyta</taxon>
        <taxon>Embryophyta</taxon>
        <taxon>Tracheophyta</taxon>
        <taxon>Spermatophyta</taxon>
        <taxon>Magnoliopsida</taxon>
        <taxon>eudicotyledons</taxon>
        <taxon>Gunneridae</taxon>
        <taxon>Pentapetalae</taxon>
        <taxon>rosids</taxon>
        <taxon>fabids</taxon>
        <taxon>Malpighiales</taxon>
        <taxon>Rhizophoraceae</taxon>
        <taxon>Rhizophora</taxon>
    </lineage>
</organism>
<evidence type="ECO:0000259" key="3">
    <source>
        <dbReference type="Pfam" id="PF14309"/>
    </source>
</evidence>
<dbReference type="Pfam" id="PF14309">
    <property type="entry name" value="DUF4378"/>
    <property type="match status" value="1"/>
</dbReference>
<accession>A0A2P2MAC9</accession>
<feature type="region of interest" description="Disordered" evidence="1">
    <location>
        <begin position="37"/>
        <end position="71"/>
    </location>
</feature>
<evidence type="ECO:0000313" key="4">
    <source>
        <dbReference type="EMBL" id="MBX27188.1"/>
    </source>
</evidence>
<feature type="region of interest" description="Disordered" evidence="1">
    <location>
        <begin position="581"/>
        <end position="605"/>
    </location>
</feature>
<dbReference type="PANTHER" id="PTHR47212:SF4">
    <property type="entry name" value="ADHESIN-LIKE PROTEIN, PUTATIVE (DUF3741)-RELATED"/>
    <property type="match status" value="1"/>
</dbReference>
<reference evidence="4" key="1">
    <citation type="submission" date="2018-02" db="EMBL/GenBank/DDBJ databases">
        <title>Rhizophora mucronata_Transcriptome.</title>
        <authorList>
            <person name="Meera S.P."/>
            <person name="Sreeshan A."/>
            <person name="Augustine A."/>
        </authorList>
    </citation>
    <scope>NUCLEOTIDE SEQUENCE</scope>
    <source>
        <tissue evidence="4">Leaf</tissue>
    </source>
</reference>
<dbReference type="EMBL" id="GGEC01046696">
    <property type="protein sequence ID" value="MBX27180.1"/>
    <property type="molecule type" value="Transcribed_RNA"/>
</dbReference>
<feature type="region of interest" description="Disordered" evidence="1">
    <location>
        <begin position="287"/>
        <end position="306"/>
    </location>
</feature>
<dbReference type="EMBL" id="GGEC01046700">
    <property type="protein sequence ID" value="MBX27184.1"/>
    <property type="molecule type" value="Transcribed_RNA"/>
</dbReference>
<dbReference type="EMBL" id="GGEC01046704">
    <property type="protein sequence ID" value="MBX27188.1"/>
    <property type="molecule type" value="Transcribed_RNA"/>
</dbReference>